<comment type="cofactor">
    <cofactor evidence="1 7">
        <name>heme</name>
        <dbReference type="ChEBI" id="CHEBI:30413"/>
    </cofactor>
</comment>
<dbReference type="PRINTS" id="PR00465">
    <property type="entry name" value="EP450IV"/>
</dbReference>
<accession>A0AAD6HLK1</accession>
<keyword evidence="10" id="KW-1185">Reference proteome</keyword>
<evidence type="ECO:0000256" key="5">
    <source>
        <dbReference type="ARBA" id="ARBA00023004"/>
    </source>
</evidence>
<dbReference type="Gene3D" id="1.10.630.10">
    <property type="entry name" value="Cytochrome P450"/>
    <property type="match status" value="1"/>
</dbReference>
<evidence type="ECO:0000256" key="6">
    <source>
        <dbReference type="ARBA" id="ARBA00023033"/>
    </source>
</evidence>
<keyword evidence="7 8" id="KW-0349">Heme</keyword>
<keyword evidence="4 8" id="KW-0560">Oxidoreductase</keyword>
<dbReference type="PANTHER" id="PTHR46206">
    <property type="entry name" value="CYTOCHROME P450"/>
    <property type="match status" value="1"/>
</dbReference>
<reference evidence="9" key="2">
    <citation type="submission" date="2023-01" db="EMBL/GenBank/DDBJ databases">
        <authorList>
            <person name="Petersen C."/>
        </authorList>
    </citation>
    <scope>NUCLEOTIDE SEQUENCE</scope>
    <source>
        <strain evidence="9">IBT 17514</strain>
    </source>
</reference>
<keyword evidence="3 7" id="KW-0479">Metal-binding</keyword>
<dbReference type="InterPro" id="IPR001128">
    <property type="entry name" value="Cyt_P450"/>
</dbReference>
<sequence>MDIIQSTLCWLSASLILYYLWDFVITKRLACRNAKHPLIGGYWWTSRVVLNFFFAAKATQLLQEGYEKFKTGTFQLIRGAGSMVILPHSTLEELSLLPNSIASGNLALEHDLLGPYTGLDMILEHRIHHSIVQRKLTPRLPLLAPALHAELNSAFEERIPPAEDWTDIQPFLDFGFGVARIASRAIVGPAFCRNPAWINIAVNYTQDLFETIVIMPKGLLGPKFAVLIRRNDEGTWSPGETEEEFNVLSWMVEAAKGSDRNPEALAHAEVLLALASVHTILVRVVNVMYDLMSHPEYIEELREEIDHIQKATSWDNPAQAYSQLHKLDSVIRESQRLSPPTILGMKRMFNQDYTFSTGLTIEKGTYAAIPVMAIENDPENTLNPSEYDGYRSYRKAQAAKEAGQKWSDYQFTSIDETTLNFGYGKTACPGRFFASLTVKMMMVKLLTDYDWRFKAGVDRPKNHLVHEFLFPWPWDKVQIRRREKPACPF</sequence>
<keyword evidence="5 7" id="KW-0408">Iron</keyword>
<evidence type="ECO:0000256" key="4">
    <source>
        <dbReference type="ARBA" id="ARBA00023002"/>
    </source>
</evidence>
<dbReference type="GO" id="GO:0004497">
    <property type="term" value="F:monooxygenase activity"/>
    <property type="evidence" value="ECO:0007669"/>
    <property type="project" value="UniProtKB-KW"/>
</dbReference>
<dbReference type="AlphaFoldDB" id="A0AAD6HLK1"/>
<dbReference type="GO" id="GO:0020037">
    <property type="term" value="F:heme binding"/>
    <property type="evidence" value="ECO:0007669"/>
    <property type="project" value="InterPro"/>
</dbReference>
<dbReference type="CDD" id="cd11041">
    <property type="entry name" value="CYP503A1-like"/>
    <property type="match status" value="1"/>
</dbReference>
<evidence type="ECO:0000256" key="8">
    <source>
        <dbReference type="RuleBase" id="RU000461"/>
    </source>
</evidence>
<dbReference type="InterPro" id="IPR002403">
    <property type="entry name" value="Cyt_P450_E_grp-IV"/>
</dbReference>
<dbReference type="EMBL" id="JAQJAN010000006">
    <property type="protein sequence ID" value="KAJ5727075.1"/>
    <property type="molecule type" value="Genomic_DNA"/>
</dbReference>
<evidence type="ECO:0000313" key="9">
    <source>
        <dbReference type="EMBL" id="KAJ5727075.1"/>
    </source>
</evidence>
<dbReference type="InterPro" id="IPR017972">
    <property type="entry name" value="Cyt_P450_CS"/>
</dbReference>
<dbReference type="InterPro" id="IPR036396">
    <property type="entry name" value="Cyt_P450_sf"/>
</dbReference>
<feature type="binding site" description="axial binding residue" evidence="7">
    <location>
        <position position="428"/>
    </location>
    <ligand>
        <name>heme</name>
        <dbReference type="ChEBI" id="CHEBI:30413"/>
    </ligand>
    <ligandPart>
        <name>Fe</name>
        <dbReference type="ChEBI" id="CHEBI:18248"/>
    </ligandPart>
</feature>
<comment type="caution">
    <text evidence="9">The sequence shown here is derived from an EMBL/GenBank/DDBJ whole genome shotgun (WGS) entry which is preliminary data.</text>
</comment>
<evidence type="ECO:0000256" key="3">
    <source>
        <dbReference type="ARBA" id="ARBA00022723"/>
    </source>
</evidence>
<dbReference type="GO" id="GO:0043386">
    <property type="term" value="P:mycotoxin biosynthetic process"/>
    <property type="evidence" value="ECO:0007669"/>
    <property type="project" value="UniProtKB-ARBA"/>
</dbReference>
<name>A0AAD6HLK1_9EURO</name>
<comment type="similarity">
    <text evidence="2 8">Belongs to the cytochrome P450 family.</text>
</comment>
<dbReference type="GO" id="GO:0005506">
    <property type="term" value="F:iron ion binding"/>
    <property type="evidence" value="ECO:0007669"/>
    <property type="project" value="InterPro"/>
</dbReference>
<gene>
    <name evidence="9" type="ORF">N7493_004895</name>
</gene>
<evidence type="ECO:0000256" key="7">
    <source>
        <dbReference type="PIRSR" id="PIRSR602403-1"/>
    </source>
</evidence>
<evidence type="ECO:0000256" key="1">
    <source>
        <dbReference type="ARBA" id="ARBA00001971"/>
    </source>
</evidence>
<keyword evidence="6 8" id="KW-0503">Monooxygenase</keyword>
<dbReference type="PROSITE" id="PS00086">
    <property type="entry name" value="CYTOCHROME_P450"/>
    <property type="match status" value="1"/>
</dbReference>
<protein>
    <submittedName>
        <fullName evidence="9">Cytochrome P450</fullName>
    </submittedName>
</protein>
<proteinExistence type="inferred from homology"/>
<dbReference type="GO" id="GO:0016705">
    <property type="term" value="F:oxidoreductase activity, acting on paired donors, with incorporation or reduction of molecular oxygen"/>
    <property type="evidence" value="ECO:0007669"/>
    <property type="project" value="InterPro"/>
</dbReference>
<dbReference type="SUPFAM" id="SSF48264">
    <property type="entry name" value="Cytochrome P450"/>
    <property type="match status" value="1"/>
</dbReference>
<organism evidence="9 10">
    <name type="scientific">Penicillium malachiteum</name>
    <dbReference type="NCBI Taxonomy" id="1324776"/>
    <lineage>
        <taxon>Eukaryota</taxon>
        <taxon>Fungi</taxon>
        <taxon>Dikarya</taxon>
        <taxon>Ascomycota</taxon>
        <taxon>Pezizomycotina</taxon>
        <taxon>Eurotiomycetes</taxon>
        <taxon>Eurotiomycetidae</taxon>
        <taxon>Eurotiales</taxon>
        <taxon>Aspergillaceae</taxon>
        <taxon>Penicillium</taxon>
    </lineage>
</organism>
<dbReference type="PANTHER" id="PTHR46206:SF6">
    <property type="entry name" value="CYTOCHROME P450 MONOOXYGENASE AN1598-RELATED"/>
    <property type="match status" value="1"/>
</dbReference>
<evidence type="ECO:0000313" key="10">
    <source>
        <dbReference type="Proteomes" id="UP001215712"/>
    </source>
</evidence>
<dbReference type="Proteomes" id="UP001215712">
    <property type="component" value="Unassembled WGS sequence"/>
</dbReference>
<dbReference type="Pfam" id="PF00067">
    <property type="entry name" value="p450"/>
    <property type="match status" value="1"/>
</dbReference>
<evidence type="ECO:0000256" key="2">
    <source>
        <dbReference type="ARBA" id="ARBA00010617"/>
    </source>
</evidence>
<reference evidence="9" key="1">
    <citation type="journal article" date="2023" name="IMA Fungus">
        <title>Comparative genomic study of the Penicillium genus elucidates a diverse pangenome and 15 lateral gene transfer events.</title>
        <authorList>
            <person name="Petersen C."/>
            <person name="Sorensen T."/>
            <person name="Nielsen M.R."/>
            <person name="Sondergaard T.E."/>
            <person name="Sorensen J.L."/>
            <person name="Fitzpatrick D.A."/>
            <person name="Frisvad J.C."/>
            <person name="Nielsen K.L."/>
        </authorList>
    </citation>
    <scope>NUCLEOTIDE SEQUENCE</scope>
    <source>
        <strain evidence="9">IBT 17514</strain>
    </source>
</reference>
<dbReference type="PRINTS" id="PR00385">
    <property type="entry name" value="P450"/>
</dbReference>